<accession>A0A8S9Z957</accession>
<name>A0A8S9Z957_9TREM</name>
<feature type="domain" description="DNA-PKcs N-terminal" evidence="1">
    <location>
        <begin position="19"/>
        <end position="219"/>
    </location>
</feature>
<comment type="caution">
    <text evidence="2">The sequence shown here is derived from an EMBL/GenBank/DDBJ whole genome shotgun (WGS) entry which is preliminary data.</text>
</comment>
<reference evidence="2" key="1">
    <citation type="submission" date="2019-07" db="EMBL/GenBank/DDBJ databases">
        <title>Annotation for the trematode Paragonimus miyazaki's.</title>
        <authorList>
            <person name="Choi Y.-J."/>
        </authorList>
    </citation>
    <scope>NUCLEOTIDE SEQUENCE</scope>
    <source>
        <strain evidence="2">Japan</strain>
    </source>
</reference>
<dbReference type="InterPro" id="IPR046804">
    <property type="entry name" value="DNA-PKcs_N"/>
</dbReference>
<dbReference type="Proteomes" id="UP000822476">
    <property type="component" value="Unassembled WGS sequence"/>
</dbReference>
<protein>
    <recommendedName>
        <fullName evidence="1">DNA-PKcs N-terminal domain-containing protein</fullName>
    </recommendedName>
</protein>
<evidence type="ECO:0000313" key="3">
    <source>
        <dbReference type="Proteomes" id="UP000822476"/>
    </source>
</evidence>
<organism evidence="2 3">
    <name type="scientific">Paragonimus skrjabini miyazakii</name>
    <dbReference type="NCBI Taxonomy" id="59628"/>
    <lineage>
        <taxon>Eukaryota</taxon>
        <taxon>Metazoa</taxon>
        <taxon>Spiralia</taxon>
        <taxon>Lophotrochozoa</taxon>
        <taxon>Platyhelminthes</taxon>
        <taxon>Trematoda</taxon>
        <taxon>Digenea</taxon>
        <taxon>Plagiorchiida</taxon>
        <taxon>Troglotremata</taxon>
        <taxon>Troglotrematidae</taxon>
        <taxon>Paragonimus</taxon>
    </lineage>
</organism>
<evidence type="ECO:0000259" key="1">
    <source>
        <dbReference type="Pfam" id="PF20500"/>
    </source>
</evidence>
<dbReference type="AlphaFoldDB" id="A0A8S9Z957"/>
<proteinExistence type="predicted"/>
<keyword evidence="3" id="KW-1185">Reference proteome</keyword>
<evidence type="ECO:0000313" key="2">
    <source>
        <dbReference type="EMBL" id="KAF7262023.1"/>
    </source>
</evidence>
<dbReference type="EMBL" id="JTDE01000195">
    <property type="protein sequence ID" value="KAF7262023.1"/>
    <property type="molecule type" value="Genomic_DNA"/>
</dbReference>
<dbReference type="OrthoDB" id="10380232at2759"/>
<gene>
    <name evidence="2" type="ORF">EG68_00722</name>
</gene>
<dbReference type="Pfam" id="PF20500">
    <property type="entry name" value="DNA-PKcs_N"/>
    <property type="match status" value="1"/>
</dbReference>
<sequence length="280" mass="31186">MQSDSDKSAPAATAALRYFVQTVLRLIRRLDLNYTVCTSEVFPSNEETMASDKPTETDSCGLSAQLDFAEVQALVEEPSGLVSFRSPKDIVLFVNLVDLVEELFVGTLSSCLVPFLPKLIKVTVAVVNRFPLLAGFYKMLQVFVMAGVDSGFFRNGFVDETPLSSVTHDEWLTTRQCLVQFVSRLSTLQTPGMAVHISTGQLWGDLIVNQLHFVFSLPAIIFLPSLSSPEFQDRDVQEFAKRIYPSLYMAITMGQTTCPYLWSVVSQSLTKWVTGTKTMH</sequence>